<dbReference type="InterPro" id="IPR001036">
    <property type="entry name" value="Acrflvin-R"/>
</dbReference>
<keyword evidence="1" id="KW-0812">Transmembrane</keyword>
<feature type="transmembrane region" description="Helical" evidence="1">
    <location>
        <begin position="342"/>
        <end position="361"/>
    </location>
</feature>
<feature type="transmembrane region" description="Helical" evidence="1">
    <location>
        <begin position="394"/>
        <end position="419"/>
    </location>
</feature>
<dbReference type="Gene3D" id="3.30.70.1430">
    <property type="entry name" value="Multidrug efflux transporter AcrB pore domain"/>
    <property type="match status" value="2"/>
</dbReference>
<organism evidence="2 3">
    <name type="scientific">Candidatus Nitronereus thalassa</name>
    <dbReference type="NCBI Taxonomy" id="3020898"/>
    <lineage>
        <taxon>Bacteria</taxon>
        <taxon>Pseudomonadati</taxon>
        <taxon>Nitrospirota</taxon>
        <taxon>Nitrospiria</taxon>
        <taxon>Nitrospirales</taxon>
        <taxon>Nitrospiraceae</taxon>
        <taxon>Candidatus Nitronereus</taxon>
    </lineage>
</organism>
<dbReference type="EMBL" id="JAQOUE010000001">
    <property type="protein sequence ID" value="MDT7042957.1"/>
    <property type="molecule type" value="Genomic_DNA"/>
</dbReference>
<dbReference type="PANTHER" id="PTHR32063:SF33">
    <property type="entry name" value="RND SUPERFAMILY EFFLUX PUMP PERMEASE COMPONENT"/>
    <property type="match status" value="1"/>
</dbReference>
<keyword evidence="3" id="KW-1185">Reference proteome</keyword>
<dbReference type="PRINTS" id="PR00702">
    <property type="entry name" value="ACRIFLAVINRP"/>
</dbReference>
<feature type="transmembrane region" description="Helical" evidence="1">
    <location>
        <begin position="368"/>
        <end position="388"/>
    </location>
</feature>
<dbReference type="Pfam" id="PF00873">
    <property type="entry name" value="ACR_tran"/>
    <property type="match status" value="1"/>
</dbReference>
<dbReference type="PANTHER" id="PTHR32063">
    <property type="match status" value="1"/>
</dbReference>
<dbReference type="SUPFAM" id="SSF82693">
    <property type="entry name" value="Multidrug efflux transporter AcrB pore domain, PN1, PN2, PC1 and PC2 subdomains"/>
    <property type="match status" value="2"/>
</dbReference>
<dbReference type="Proteomes" id="UP001250932">
    <property type="component" value="Unassembled WGS sequence"/>
</dbReference>
<accession>A0ABU3K967</accession>
<comment type="caution">
    <text evidence="2">The sequence shown here is derived from an EMBL/GenBank/DDBJ whole genome shotgun (WGS) entry which is preliminary data.</text>
</comment>
<evidence type="ECO:0000313" key="3">
    <source>
        <dbReference type="Proteomes" id="UP001250932"/>
    </source>
</evidence>
<dbReference type="InterPro" id="IPR027463">
    <property type="entry name" value="AcrB_DN_DC_subdom"/>
</dbReference>
<feature type="transmembrane region" description="Helical" evidence="1">
    <location>
        <begin position="921"/>
        <end position="946"/>
    </location>
</feature>
<evidence type="ECO:0000313" key="2">
    <source>
        <dbReference type="EMBL" id="MDT7042957.1"/>
    </source>
</evidence>
<keyword evidence="1" id="KW-0472">Membrane</keyword>
<name>A0ABU3K967_9BACT</name>
<dbReference type="Gene3D" id="1.20.1640.10">
    <property type="entry name" value="Multidrug efflux transporter AcrB transmembrane domain"/>
    <property type="match status" value="2"/>
</dbReference>
<feature type="transmembrane region" description="Helical" evidence="1">
    <location>
        <begin position="467"/>
        <end position="490"/>
    </location>
</feature>
<dbReference type="SUPFAM" id="SSF82866">
    <property type="entry name" value="Multidrug efflux transporter AcrB transmembrane domain"/>
    <property type="match status" value="2"/>
</dbReference>
<dbReference type="RefSeq" id="WP_313833431.1">
    <property type="nucleotide sequence ID" value="NZ_JAQOUE010000001.1"/>
</dbReference>
<feature type="transmembrane region" description="Helical" evidence="1">
    <location>
        <begin position="998"/>
        <end position="1024"/>
    </location>
</feature>
<keyword evidence="1" id="KW-1133">Transmembrane helix</keyword>
<feature type="transmembrane region" description="Helical" evidence="1">
    <location>
        <begin position="895"/>
        <end position="915"/>
    </location>
</feature>
<sequence>MDIKLSRSKRSKNSGPLAWMVHNRVTPNLFMLCLLLGGLFMATQIKQEVFPEFEEDTVTISVPFPGASPEEVEQGVILAIEEAVRSLEGVKEVRATASENQGTVVVELLAHSNNQKVYQDIQQEIGRIVTFPEDAEEPQVTLDTHRRDVLNLQLFGNVSEWDLREAAEQVRDRLLQEPGITQIDFEGARPYEIHVEVSQEDLRSYGLTLERIAQIISATALDRSGGSVDTSSGEILLRVQERRDWASEFRDIPIIATQAGTILRLRDIARVSEGFEESDTFATFNGMRAIGIEIYRVGDQTPIGVATSAKLAMNRIVQDLPPGIEYAVQKDRSEIYYQRLTLLLRNGFLGLFLVLVILTLFLEYKLAFWVTMGIPISFLGALLFLPVMSVSINMISLFAFIIALGIVVDDAIIAGENIYEYRQRGMTLMDAAIQGARDIAIPIGFSILTNIVAFLPLMFVPGSFGKIWAVIPAVVSTAFIISWVEALFILPSHLAHGTTQPPGKVGAALHHFQQRFSRTFTHFVEDIYGPFLRRAMYHRYVSVSLCLAFFAIILAFPLSGRMGFILMPKVEADFASATAVLPFGSPLREIIRVRDVLVNSAQEVIQENGGEALTTGIFTLVQNNTINVRIHLPPPETRPLNTNALTNLWRARTPGIPGVEYVRFESDSGGPGRGPSISVELSHRDIDLLDKASARLAERIAEFSSVKDVDDGYSPGKPQLNFRINEEARSLGLTAQEIARQVRHAFYGSQALRQQRGRNEIKVLVRLPESERTSEYHVENLVIRTPGRQEVPLYQVATVKRDRAFREINRRDGHRTVTVTANVQPIKETNLVLNTLKTDILPQLLSEDPGLSYSFEGRRADLRDAMNSFLYSTTLSLIIIYVLLAVPFRSYVQPAIVMMAIPFGFVGAVIGHMIMGYNISIISMMGMIALGGVVVNDSLIMIDYANKKRQEGVEPFEAIRLAGIRRFRPILLTTLSTFGGLAPMIFETSRQARFMIPMAISLGFGILFSTAIMLILIPCLYLVVEDIQGLCLRKGQEALHHVQVQSDSES</sequence>
<dbReference type="SUPFAM" id="SSF82714">
    <property type="entry name" value="Multidrug efflux transporter AcrB TolC docking domain, DN and DC subdomains"/>
    <property type="match status" value="2"/>
</dbReference>
<protein>
    <submittedName>
        <fullName evidence="2">Efflux RND transporter permease subunit</fullName>
    </submittedName>
</protein>
<gene>
    <name evidence="2" type="ORF">PPG34_11385</name>
</gene>
<proteinExistence type="predicted"/>
<dbReference type="Gene3D" id="3.30.2090.10">
    <property type="entry name" value="Multidrug efflux transporter AcrB TolC docking domain, DN and DC subdomains"/>
    <property type="match status" value="2"/>
</dbReference>
<feature type="transmembrane region" description="Helical" evidence="1">
    <location>
        <begin position="439"/>
        <end position="461"/>
    </location>
</feature>
<feature type="transmembrane region" description="Helical" evidence="1">
    <location>
        <begin position="967"/>
        <end position="986"/>
    </location>
</feature>
<reference evidence="2 3" key="1">
    <citation type="journal article" date="2023" name="ISME J.">
        <title>Cultivation and genomic characterization of novel and ubiquitous marine nitrite-oxidizing bacteria from the Nitrospirales.</title>
        <authorList>
            <person name="Mueller A.J."/>
            <person name="Daebeler A."/>
            <person name="Herbold C.W."/>
            <person name="Kirkegaard R.H."/>
            <person name="Daims H."/>
        </authorList>
    </citation>
    <scope>NUCLEOTIDE SEQUENCE [LARGE SCALE GENOMIC DNA]</scope>
    <source>
        <strain evidence="2 3">EB</strain>
    </source>
</reference>
<feature type="transmembrane region" description="Helical" evidence="1">
    <location>
        <begin position="540"/>
        <end position="558"/>
    </location>
</feature>
<evidence type="ECO:0000256" key="1">
    <source>
        <dbReference type="SAM" id="Phobius"/>
    </source>
</evidence>
<feature type="transmembrane region" description="Helical" evidence="1">
    <location>
        <begin position="869"/>
        <end position="888"/>
    </location>
</feature>
<dbReference type="Gene3D" id="3.30.70.1320">
    <property type="entry name" value="Multidrug efflux transporter AcrB pore domain like"/>
    <property type="match status" value="1"/>
</dbReference>
<dbReference type="Gene3D" id="3.30.70.1440">
    <property type="entry name" value="Multidrug efflux transporter AcrB pore domain"/>
    <property type="match status" value="1"/>
</dbReference>